<dbReference type="FunFam" id="3.40.50.790:FF:000001">
    <property type="entry name" value="50S ribosomal protein L1"/>
    <property type="match status" value="1"/>
</dbReference>
<dbReference type="InterPro" id="IPR002143">
    <property type="entry name" value="Ribosomal_uL1"/>
</dbReference>
<evidence type="ECO:0000256" key="5">
    <source>
        <dbReference type="ARBA" id="ARBA00023274"/>
    </source>
</evidence>
<comment type="similarity">
    <text evidence="1 6">Belongs to the universal ribosomal protein uL1 family.</text>
</comment>
<dbReference type="Gene3D" id="3.40.50.790">
    <property type="match status" value="1"/>
</dbReference>
<keyword evidence="3" id="KW-0810">Translation regulation</keyword>
<dbReference type="Gene3D" id="3.30.190.20">
    <property type="match status" value="1"/>
</dbReference>
<evidence type="ECO:0000256" key="2">
    <source>
        <dbReference type="ARBA" id="ARBA00022491"/>
    </source>
</evidence>
<keyword evidence="4 6" id="KW-0689">Ribosomal protein</keyword>
<dbReference type="Pfam" id="PF00687">
    <property type="entry name" value="Ribosomal_L1"/>
    <property type="match status" value="1"/>
</dbReference>
<evidence type="ECO:0000256" key="1">
    <source>
        <dbReference type="ARBA" id="ARBA00010531"/>
    </source>
</evidence>
<evidence type="ECO:0000313" key="7">
    <source>
        <dbReference type="EMBL" id="OGE64187.1"/>
    </source>
</evidence>
<proteinExistence type="inferred from homology"/>
<sequence>MSKDLDRTKTYPLAEAIDMVKKLNYAKFDATLEAHINTAQTGIRGLVSLPYAKGKKLRIVAFGKGADQSGADVFGDDSTIEEINKGKVDFDLLISSPEWMPKLAKIARILGPRGLMPNPKNGTITTDLKKCVEGFQSGKTEYKTEAKASVIHLGLGKLAQPTEELSANIKTLLQVLGKSRVKKVSLSPTMGPSVKLDLSSI</sequence>
<comment type="caution">
    <text evidence="7">The sequence shown here is derived from an EMBL/GenBank/DDBJ whole genome shotgun (WGS) entry which is preliminary data.</text>
</comment>
<dbReference type="PROSITE" id="PS01199">
    <property type="entry name" value="RIBOSOMAL_L1"/>
    <property type="match status" value="1"/>
</dbReference>
<evidence type="ECO:0000256" key="6">
    <source>
        <dbReference type="RuleBase" id="RU000659"/>
    </source>
</evidence>
<dbReference type="AlphaFoldDB" id="A0A1F5MFP2"/>
<gene>
    <name evidence="7" type="ORF">A3J13_00965</name>
</gene>
<reference evidence="7 8" key="1">
    <citation type="journal article" date="2016" name="Nat. Commun.">
        <title>Thousands of microbial genomes shed light on interconnected biogeochemical processes in an aquifer system.</title>
        <authorList>
            <person name="Anantharaman K."/>
            <person name="Brown C.T."/>
            <person name="Hug L.A."/>
            <person name="Sharon I."/>
            <person name="Castelle C.J."/>
            <person name="Probst A.J."/>
            <person name="Thomas B.C."/>
            <person name="Singh A."/>
            <person name="Wilkins M.J."/>
            <person name="Karaoz U."/>
            <person name="Brodie E.L."/>
            <person name="Williams K.H."/>
            <person name="Hubbard S.S."/>
            <person name="Banfield J.F."/>
        </authorList>
    </citation>
    <scope>NUCLEOTIDE SEQUENCE [LARGE SCALE GENOMIC DNA]</scope>
</reference>
<dbReference type="InterPro" id="IPR016095">
    <property type="entry name" value="Ribosomal_uL1_3-a/b-sand"/>
</dbReference>
<dbReference type="GO" id="GO:0015934">
    <property type="term" value="C:large ribosomal subunit"/>
    <property type="evidence" value="ECO:0007669"/>
    <property type="project" value="InterPro"/>
</dbReference>
<protein>
    <recommendedName>
        <fullName evidence="6">Ribosomal protein</fullName>
    </recommendedName>
</protein>
<dbReference type="GO" id="GO:0003723">
    <property type="term" value="F:RNA binding"/>
    <property type="evidence" value="ECO:0007669"/>
    <property type="project" value="InterPro"/>
</dbReference>
<keyword evidence="2" id="KW-0678">Repressor</keyword>
<evidence type="ECO:0000313" key="8">
    <source>
        <dbReference type="Proteomes" id="UP000183317"/>
    </source>
</evidence>
<evidence type="ECO:0000256" key="3">
    <source>
        <dbReference type="ARBA" id="ARBA00022845"/>
    </source>
</evidence>
<accession>A0A1F5MFP2</accession>
<dbReference type="EMBL" id="MFDU01000031">
    <property type="protein sequence ID" value="OGE64187.1"/>
    <property type="molecule type" value="Genomic_DNA"/>
</dbReference>
<dbReference type="CDD" id="cd00403">
    <property type="entry name" value="Ribosomal_L1"/>
    <property type="match status" value="1"/>
</dbReference>
<dbReference type="PANTHER" id="PTHR36427:SF3">
    <property type="entry name" value="LARGE RIBOSOMAL SUBUNIT PROTEIN UL1M"/>
    <property type="match status" value="1"/>
</dbReference>
<dbReference type="InterPro" id="IPR028364">
    <property type="entry name" value="Ribosomal_uL1/biogenesis"/>
</dbReference>
<dbReference type="PANTHER" id="PTHR36427">
    <property type="entry name" value="54S RIBOSOMAL PROTEIN L1, MITOCHONDRIAL"/>
    <property type="match status" value="1"/>
</dbReference>
<keyword evidence="5 6" id="KW-0687">Ribonucleoprotein</keyword>
<evidence type="ECO:0000256" key="4">
    <source>
        <dbReference type="ARBA" id="ARBA00022980"/>
    </source>
</evidence>
<name>A0A1F5MFP2_9BACT</name>
<dbReference type="PIRSF" id="PIRSF002155">
    <property type="entry name" value="Ribosomal_L1"/>
    <property type="match status" value="1"/>
</dbReference>
<dbReference type="Proteomes" id="UP000183317">
    <property type="component" value="Unassembled WGS sequence"/>
</dbReference>
<dbReference type="InterPro" id="IPR023673">
    <property type="entry name" value="Ribosomal_uL1_CS"/>
</dbReference>
<dbReference type="SUPFAM" id="SSF56808">
    <property type="entry name" value="Ribosomal protein L1"/>
    <property type="match status" value="1"/>
</dbReference>
<dbReference type="GO" id="GO:0006417">
    <property type="term" value="P:regulation of translation"/>
    <property type="evidence" value="ECO:0007669"/>
    <property type="project" value="UniProtKB-KW"/>
</dbReference>
<organism evidence="7 8">
    <name type="scientific">Candidatus Daviesbacteria bacterium RIFCSPLOWO2_02_FULL_36_8</name>
    <dbReference type="NCBI Taxonomy" id="1797793"/>
    <lineage>
        <taxon>Bacteria</taxon>
        <taxon>Candidatus Daviesiibacteriota</taxon>
    </lineage>
</organism>
<dbReference type="GO" id="GO:0006412">
    <property type="term" value="P:translation"/>
    <property type="evidence" value="ECO:0007669"/>
    <property type="project" value="InterPro"/>
</dbReference>
<dbReference type="InterPro" id="IPR023674">
    <property type="entry name" value="Ribosomal_uL1-like"/>
</dbReference>
<dbReference type="GO" id="GO:0003735">
    <property type="term" value="F:structural constituent of ribosome"/>
    <property type="evidence" value="ECO:0007669"/>
    <property type="project" value="InterPro"/>
</dbReference>